<dbReference type="RefSeq" id="XP_022401708.1">
    <property type="nucleotide sequence ID" value="XM_022543423.1"/>
</dbReference>
<dbReference type="EMBL" id="KV878895">
    <property type="protein sequence ID" value="OJJ85010.1"/>
    <property type="molecule type" value="Genomic_DNA"/>
</dbReference>
<accession>A0A1L9VMA9</accession>
<dbReference type="GeneID" id="34459684"/>
<dbReference type="Proteomes" id="UP000184300">
    <property type="component" value="Unassembled WGS sequence"/>
</dbReference>
<gene>
    <name evidence="1" type="ORF">ASPGLDRAFT_24884</name>
</gene>
<evidence type="ECO:0000313" key="2">
    <source>
        <dbReference type="Proteomes" id="UP000184300"/>
    </source>
</evidence>
<dbReference type="VEuPathDB" id="FungiDB:ASPGLDRAFT_24884"/>
<protein>
    <submittedName>
        <fullName evidence="1">Uncharacterized protein</fullName>
    </submittedName>
</protein>
<sequence length="340" mass="39544">MPPNPQKKKKGNPLLLTLPRHLRKKIYKYFFNSTTIFSGSAPNRPRAASTSLTPNPLALLTVNHQTHADARNLWIPRVEFAFVTERAMFNKLNTEVPDDALAEIRYITIWPLRINEEDVEDWFFHFEKQKADYHTQLCDLRLRQFTVCLTTFDTVLPTLERILRYRPEWRDRLRCYMDDPRNTTVPARRTAGRDRTRKIIKSSRNTRTNNTSNNGPGRGLTQYWFAISWIPLRTSTPTPPSWTATSHEETHTHMNASIRVYRFINLGNRLGYGSVKCASFWPSEEDEMGDVEEEDEDEDVRMRERVLAGEGGRQVGEWLRGVEGEEARLFGGWYCGAYAL</sequence>
<organism evidence="1 2">
    <name type="scientific">Aspergillus glaucus CBS 516.65</name>
    <dbReference type="NCBI Taxonomy" id="1160497"/>
    <lineage>
        <taxon>Eukaryota</taxon>
        <taxon>Fungi</taxon>
        <taxon>Dikarya</taxon>
        <taxon>Ascomycota</taxon>
        <taxon>Pezizomycotina</taxon>
        <taxon>Eurotiomycetes</taxon>
        <taxon>Eurotiomycetidae</taxon>
        <taxon>Eurotiales</taxon>
        <taxon>Aspergillaceae</taxon>
        <taxon>Aspergillus</taxon>
        <taxon>Aspergillus subgen. Aspergillus</taxon>
    </lineage>
</organism>
<dbReference type="AlphaFoldDB" id="A0A1L9VMA9"/>
<evidence type="ECO:0000313" key="1">
    <source>
        <dbReference type="EMBL" id="OJJ85010.1"/>
    </source>
</evidence>
<reference evidence="2" key="1">
    <citation type="journal article" date="2017" name="Genome Biol.">
        <title>Comparative genomics reveals high biological diversity and specific adaptations in the industrially and medically important fungal genus Aspergillus.</title>
        <authorList>
            <person name="de Vries R.P."/>
            <person name="Riley R."/>
            <person name="Wiebenga A."/>
            <person name="Aguilar-Osorio G."/>
            <person name="Amillis S."/>
            <person name="Uchima C.A."/>
            <person name="Anderluh G."/>
            <person name="Asadollahi M."/>
            <person name="Askin M."/>
            <person name="Barry K."/>
            <person name="Battaglia E."/>
            <person name="Bayram O."/>
            <person name="Benocci T."/>
            <person name="Braus-Stromeyer S.A."/>
            <person name="Caldana C."/>
            <person name="Canovas D."/>
            <person name="Cerqueira G.C."/>
            <person name="Chen F."/>
            <person name="Chen W."/>
            <person name="Choi C."/>
            <person name="Clum A."/>
            <person name="Dos Santos R.A."/>
            <person name="Damasio A.R."/>
            <person name="Diallinas G."/>
            <person name="Emri T."/>
            <person name="Fekete E."/>
            <person name="Flipphi M."/>
            <person name="Freyberg S."/>
            <person name="Gallo A."/>
            <person name="Gournas C."/>
            <person name="Habgood R."/>
            <person name="Hainaut M."/>
            <person name="Harispe M.L."/>
            <person name="Henrissat B."/>
            <person name="Hilden K.S."/>
            <person name="Hope R."/>
            <person name="Hossain A."/>
            <person name="Karabika E."/>
            <person name="Karaffa L."/>
            <person name="Karanyi Z."/>
            <person name="Krasevec N."/>
            <person name="Kuo A."/>
            <person name="Kusch H."/>
            <person name="LaButti K."/>
            <person name="Lagendijk E.L."/>
            <person name="Lapidus A."/>
            <person name="Levasseur A."/>
            <person name="Lindquist E."/>
            <person name="Lipzen A."/>
            <person name="Logrieco A.F."/>
            <person name="MacCabe A."/>
            <person name="Maekelae M.R."/>
            <person name="Malavazi I."/>
            <person name="Melin P."/>
            <person name="Meyer V."/>
            <person name="Mielnichuk N."/>
            <person name="Miskei M."/>
            <person name="Molnar A.P."/>
            <person name="Mule G."/>
            <person name="Ngan C.Y."/>
            <person name="Orejas M."/>
            <person name="Orosz E."/>
            <person name="Ouedraogo J.P."/>
            <person name="Overkamp K.M."/>
            <person name="Park H.-S."/>
            <person name="Perrone G."/>
            <person name="Piumi F."/>
            <person name="Punt P.J."/>
            <person name="Ram A.F."/>
            <person name="Ramon A."/>
            <person name="Rauscher S."/>
            <person name="Record E."/>
            <person name="Riano-Pachon D.M."/>
            <person name="Robert V."/>
            <person name="Roehrig J."/>
            <person name="Ruller R."/>
            <person name="Salamov A."/>
            <person name="Salih N.S."/>
            <person name="Samson R.A."/>
            <person name="Sandor E."/>
            <person name="Sanguinetti M."/>
            <person name="Schuetze T."/>
            <person name="Sepcic K."/>
            <person name="Shelest E."/>
            <person name="Sherlock G."/>
            <person name="Sophianopoulou V."/>
            <person name="Squina F.M."/>
            <person name="Sun H."/>
            <person name="Susca A."/>
            <person name="Todd R.B."/>
            <person name="Tsang A."/>
            <person name="Unkles S.E."/>
            <person name="van de Wiele N."/>
            <person name="van Rossen-Uffink D."/>
            <person name="Oliveira J.V."/>
            <person name="Vesth T.C."/>
            <person name="Visser J."/>
            <person name="Yu J.-H."/>
            <person name="Zhou M."/>
            <person name="Andersen M.R."/>
            <person name="Archer D.B."/>
            <person name="Baker S.E."/>
            <person name="Benoit I."/>
            <person name="Brakhage A.A."/>
            <person name="Braus G.H."/>
            <person name="Fischer R."/>
            <person name="Frisvad J.C."/>
            <person name="Goldman G.H."/>
            <person name="Houbraken J."/>
            <person name="Oakley B."/>
            <person name="Pocsi I."/>
            <person name="Scazzocchio C."/>
            <person name="Seiboth B."/>
            <person name="vanKuyk P.A."/>
            <person name="Wortman J."/>
            <person name="Dyer P.S."/>
            <person name="Grigoriev I.V."/>
        </authorList>
    </citation>
    <scope>NUCLEOTIDE SEQUENCE [LARGE SCALE GENOMIC DNA]</scope>
    <source>
        <strain evidence="2">CBS 516.65</strain>
    </source>
</reference>
<keyword evidence="2" id="KW-1185">Reference proteome</keyword>
<dbReference type="OrthoDB" id="10529132at2759"/>
<name>A0A1L9VMA9_ASPGL</name>
<proteinExistence type="predicted"/>